<reference evidence="1 2" key="1">
    <citation type="submission" date="2022-03" db="EMBL/GenBank/DDBJ databases">
        <title>Chryseobacterium sp. isolated from particulate matters in swine house.</title>
        <authorList>
            <person name="Won M."/>
            <person name="Kim S.-J."/>
            <person name="Kwon S.-W."/>
        </authorList>
    </citation>
    <scope>NUCLEOTIDE SEQUENCE [LARGE SCALE GENOMIC DNA]</scope>
    <source>
        <strain evidence="1 2">SC2-2</strain>
    </source>
</reference>
<proteinExistence type="predicted"/>
<dbReference type="RefSeq" id="WP_243551141.1">
    <property type="nucleotide sequence ID" value="NZ_CP094532.1"/>
</dbReference>
<organism evidence="1 2">
    <name type="scientific">Chryseobacterium suipulveris</name>
    <dbReference type="NCBI Taxonomy" id="2929800"/>
    <lineage>
        <taxon>Bacteria</taxon>
        <taxon>Pseudomonadati</taxon>
        <taxon>Bacteroidota</taxon>
        <taxon>Flavobacteriia</taxon>
        <taxon>Flavobacteriales</taxon>
        <taxon>Weeksellaceae</taxon>
        <taxon>Chryseobacterium group</taxon>
        <taxon>Chryseobacterium</taxon>
    </lineage>
</organism>
<dbReference type="EMBL" id="CP094532">
    <property type="protein sequence ID" value="UOE42172.1"/>
    <property type="molecule type" value="Genomic_DNA"/>
</dbReference>
<dbReference type="Proteomes" id="UP000831460">
    <property type="component" value="Chromosome"/>
</dbReference>
<sequence length="76" mass="8327">MAEKKKKIRFKAGAELSGKVNAVSATVYSETQGSTENFEIVLKGILQETPEDTPKEVDTVKIRFAIMKADAPEAIK</sequence>
<gene>
    <name evidence="1" type="ORF">MTP09_05920</name>
</gene>
<evidence type="ECO:0000313" key="1">
    <source>
        <dbReference type="EMBL" id="UOE42172.1"/>
    </source>
</evidence>
<name>A0ABY4BSJ4_9FLAO</name>
<accession>A0ABY4BSJ4</accession>
<keyword evidence="2" id="KW-1185">Reference proteome</keyword>
<evidence type="ECO:0000313" key="2">
    <source>
        <dbReference type="Proteomes" id="UP000831460"/>
    </source>
</evidence>
<protein>
    <submittedName>
        <fullName evidence="1">Uncharacterized protein</fullName>
    </submittedName>
</protein>